<evidence type="ECO:0000313" key="2">
    <source>
        <dbReference type="Proteomes" id="UP001226434"/>
    </source>
</evidence>
<keyword evidence="2" id="KW-1185">Reference proteome</keyword>
<dbReference type="Pfam" id="PF07087">
    <property type="entry name" value="DUF1353"/>
    <property type="match status" value="1"/>
</dbReference>
<reference evidence="1 2" key="1">
    <citation type="submission" date="2023-05" db="EMBL/GenBank/DDBJ databases">
        <title>Genome sequence of Pinibacter sp. MAH-24.</title>
        <authorList>
            <person name="Huq M.A."/>
        </authorList>
    </citation>
    <scope>NUCLEOTIDE SEQUENCE [LARGE SCALE GENOMIC DNA]</scope>
    <source>
        <strain evidence="1 2">MAH-24</strain>
    </source>
</reference>
<dbReference type="RefSeq" id="WP_282333229.1">
    <property type="nucleotide sequence ID" value="NZ_JASBRG010000003.1"/>
</dbReference>
<accession>A0ABT6R974</accession>
<dbReference type="EMBL" id="JASBRG010000003">
    <property type="protein sequence ID" value="MDI3319114.1"/>
    <property type="molecule type" value="Genomic_DNA"/>
</dbReference>
<protein>
    <submittedName>
        <fullName evidence="1">DUF1353 domain-containing protein</fullName>
    </submittedName>
</protein>
<comment type="caution">
    <text evidence="1">The sequence shown here is derived from an EMBL/GenBank/DDBJ whole genome shotgun (WGS) entry which is preliminary data.</text>
</comment>
<dbReference type="Proteomes" id="UP001226434">
    <property type="component" value="Unassembled WGS sequence"/>
</dbReference>
<dbReference type="InterPro" id="IPR010767">
    <property type="entry name" value="Phage_CGC-2007_Cje0229"/>
</dbReference>
<sequence length="136" mass="15936">MVTSKNVVQLLIADDLIKVAYVYSYKSCDYWKVLDQITVQLSCGKVTTIPAGFYTDMSSVPRWSWSLMSPVGDFNFAAILHDWLYDVTCDVEITREQADNELLYWSRIINKSRYSNRIDNWIRYCGVRLFGKSHWK</sequence>
<name>A0ABT6R974_9BACT</name>
<gene>
    <name evidence="1" type="ORF">QJ048_04985</name>
</gene>
<proteinExistence type="predicted"/>
<organism evidence="1 2">
    <name type="scientific">Pinibacter soli</name>
    <dbReference type="NCBI Taxonomy" id="3044211"/>
    <lineage>
        <taxon>Bacteria</taxon>
        <taxon>Pseudomonadati</taxon>
        <taxon>Bacteroidota</taxon>
        <taxon>Chitinophagia</taxon>
        <taxon>Chitinophagales</taxon>
        <taxon>Chitinophagaceae</taxon>
        <taxon>Pinibacter</taxon>
    </lineage>
</organism>
<evidence type="ECO:0000313" key="1">
    <source>
        <dbReference type="EMBL" id="MDI3319114.1"/>
    </source>
</evidence>